<dbReference type="AlphaFoldDB" id="A0A076LRP1"/>
<keyword evidence="1" id="KW-1133">Transmembrane helix</keyword>
<keyword evidence="1" id="KW-0472">Membrane</keyword>
<evidence type="ECO:0000256" key="1">
    <source>
        <dbReference type="SAM" id="Phobius"/>
    </source>
</evidence>
<feature type="transmembrane region" description="Helical" evidence="1">
    <location>
        <begin position="20"/>
        <end position="41"/>
    </location>
</feature>
<keyword evidence="1" id="KW-0812">Transmembrane</keyword>
<accession>A0A076LRP1</accession>
<sequence length="48" mass="5567">MSNGLPVLNQNGYKDGNVSYIVTILLLTHIGPYFMRLSCYLSRRRLMF</sequence>
<evidence type="ECO:0000313" key="3">
    <source>
        <dbReference type="Proteomes" id="UP000028681"/>
    </source>
</evidence>
<reference evidence="2 3" key="1">
    <citation type="journal article" date="2012" name="PLoS ONE">
        <title>Edwardsiella comparative phylogenomics reveal the new intra/inter-species taxonomic relationships, virulence evolution and niche adaptation mechanisms.</title>
        <authorList>
            <person name="Yang M."/>
            <person name="Lv Y."/>
            <person name="Xiao J."/>
            <person name="Wu H."/>
            <person name="Zheng H."/>
            <person name="Liu Q."/>
            <person name="Zhang Y."/>
            <person name="Wang Q."/>
        </authorList>
    </citation>
    <scope>NUCLEOTIDE SEQUENCE [LARGE SCALE GENOMIC DNA]</scope>
    <source>
        <strain evidence="3">080813</strain>
        <plasmid evidence="3">Plasmid 1</plasmid>
    </source>
</reference>
<protein>
    <submittedName>
        <fullName evidence="2">Uncharacterized protein</fullName>
    </submittedName>
</protein>
<keyword evidence="2" id="KW-0614">Plasmid</keyword>
<organism evidence="2 3">
    <name type="scientific">Edwardsiella anguillarum ET080813</name>
    <dbReference type="NCBI Taxonomy" id="667120"/>
    <lineage>
        <taxon>Bacteria</taxon>
        <taxon>Pseudomonadati</taxon>
        <taxon>Pseudomonadota</taxon>
        <taxon>Gammaproteobacteria</taxon>
        <taxon>Enterobacterales</taxon>
        <taxon>Hafniaceae</taxon>
        <taxon>Edwardsiella</taxon>
    </lineage>
</organism>
<dbReference type="KEGG" id="ete:ETEE_p1045"/>
<gene>
    <name evidence="2" type="ORF">ETEE_p1045</name>
</gene>
<dbReference type="EMBL" id="CP006665">
    <property type="protein sequence ID" value="AIJ10636.1"/>
    <property type="molecule type" value="Genomic_DNA"/>
</dbReference>
<geneLocation type="plasmid" evidence="2 3">
    <name>1</name>
</geneLocation>
<evidence type="ECO:0000313" key="2">
    <source>
        <dbReference type="EMBL" id="AIJ10636.1"/>
    </source>
</evidence>
<dbReference type="Proteomes" id="UP000028681">
    <property type="component" value="Plasmid 1"/>
</dbReference>
<dbReference type="HOGENOM" id="CLU_3152263_0_0_6"/>
<proteinExistence type="predicted"/>
<name>A0A076LRP1_9GAMM</name>